<dbReference type="AlphaFoldDB" id="A0AAW0ZDD6"/>
<gene>
    <name evidence="1" type="ORF">QLX08_010363</name>
</gene>
<accession>A0AAW0ZDD6</accession>
<dbReference type="EMBL" id="JAWNGG020000276">
    <property type="protein sequence ID" value="KAK9295279.1"/>
    <property type="molecule type" value="Genomic_DNA"/>
</dbReference>
<dbReference type="Pfam" id="PF10178">
    <property type="entry name" value="PAC3"/>
    <property type="match status" value="1"/>
</dbReference>
<dbReference type="PANTHER" id="PTHR31051:SF1">
    <property type="entry name" value="PROTEASOME ASSEMBLY CHAPERONE 3"/>
    <property type="match status" value="1"/>
</dbReference>
<sequence>MYNVANMKNHACVITRGHHTDIALKIYSNRILLIITHFKKFGSLIAISRGFSFNQYNNNIYSAKVLFGKDDVEVVAAARYIAEQINVDKPLLISISLKDYEPDTLKAIIAAINDMKT</sequence>
<protein>
    <recommendedName>
        <fullName evidence="3">Proteasome assembly chaperone 3</fullName>
    </recommendedName>
</protein>
<evidence type="ECO:0008006" key="3">
    <source>
        <dbReference type="Google" id="ProtNLM"/>
    </source>
</evidence>
<reference evidence="1 2" key="1">
    <citation type="submission" date="2024-05" db="EMBL/GenBank/DDBJ databases">
        <title>The nuclear and mitochondrial genome assemblies of Tetragonisca angustula (Apidae: Meliponini), a tiny yet remarkable pollinator in the Neotropics.</title>
        <authorList>
            <person name="Ferrari R."/>
            <person name="Ricardo P.C."/>
            <person name="Dias F.C."/>
            <person name="Araujo N.S."/>
            <person name="Soares D.O."/>
            <person name="Zhou Q.-S."/>
            <person name="Zhu C.-D."/>
            <person name="Coutinho L."/>
            <person name="Airas M.C."/>
            <person name="Batista T.M."/>
        </authorList>
    </citation>
    <scope>NUCLEOTIDE SEQUENCE [LARGE SCALE GENOMIC DNA]</scope>
    <source>
        <strain evidence="1">ASF017062</strain>
        <tissue evidence="1">Abdomen</tissue>
    </source>
</reference>
<dbReference type="Gene3D" id="3.30.230.90">
    <property type="match status" value="1"/>
</dbReference>
<organism evidence="1 2">
    <name type="scientific">Tetragonisca angustula</name>
    <dbReference type="NCBI Taxonomy" id="166442"/>
    <lineage>
        <taxon>Eukaryota</taxon>
        <taxon>Metazoa</taxon>
        <taxon>Ecdysozoa</taxon>
        <taxon>Arthropoda</taxon>
        <taxon>Hexapoda</taxon>
        <taxon>Insecta</taxon>
        <taxon>Pterygota</taxon>
        <taxon>Neoptera</taxon>
        <taxon>Endopterygota</taxon>
        <taxon>Hymenoptera</taxon>
        <taxon>Apocrita</taxon>
        <taxon>Aculeata</taxon>
        <taxon>Apoidea</taxon>
        <taxon>Anthophila</taxon>
        <taxon>Apidae</taxon>
        <taxon>Tetragonisca</taxon>
    </lineage>
</organism>
<evidence type="ECO:0000313" key="1">
    <source>
        <dbReference type="EMBL" id="KAK9295279.1"/>
    </source>
</evidence>
<comment type="caution">
    <text evidence="1">The sequence shown here is derived from an EMBL/GenBank/DDBJ whole genome shotgun (WGS) entry which is preliminary data.</text>
</comment>
<dbReference type="Proteomes" id="UP001432146">
    <property type="component" value="Unassembled WGS sequence"/>
</dbReference>
<keyword evidence="2" id="KW-1185">Reference proteome</keyword>
<dbReference type="GO" id="GO:0043248">
    <property type="term" value="P:proteasome assembly"/>
    <property type="evidence" value="ECO:0007669"/>
    <property type="project" value="InterPro"/>
</dbReference>
<dbReference type="PANTHER" id="PTHR31051">
    <property type="entry name" value="PROTEASOME ASSEMBLY CHAPERONE 3"/>
    <property type="match status" value="1"/>
</dbReference>
<proteinExistence type="predicted"/>
<name>A0AAW0ZDD6_9HYME</name>
<dbReference type="InterPro" id="IPR053720">
    <property type="entry name" value="Psm_Assembly_Chaperone"/>
</dbReference>
<dbReference type="InterPro" id="IPR018788">
    <property type="entry name" value="Proteasome_assmbl_chp_3"/>
</dbReference>
<evidence type="ECO:0000313" key="2">
    <source>
        <dbReference type="Proteomes" id="UP001432146"/>
    </source>
</evidence>